<feature type="compositionally biased region" description="Polar residues" evidence="1">
    <location>
        <begin position="345"/>
        <end position="356"/>
    </location>
</feature>
<organism evidence="2 3">
    <name type="scientific">Durusdinium trenchii</name>
    <dbReference type="NCBI Taxonomy" id="1381693"/>
    <lineage>
        <taxon>Eukaryota</taxon>
        <taxon>Sar</taxon>
        <taxon>Alveolata</taxon>
        <taxon>Dinophyceae</taxon>
        <taxon>Suessiales</taxon>
        <taxon>Symbiodiniaceae</taxon>
        <taxon>Durusdinium</taxon>
    </lineage>
</organism>
<evidence type="ECO:0000313" key="2">
    <source>
        <dbReference type="EMBL" id="CAK9020059.1"/>
    </source>
</evidence>
<dbReference type="PANTHER" id="PTHR33050:SF7">
    <property type="entry name" value="RIBONUCLEASE H"/>
    <property type="match status" value="1"/>
</dbReference>
<name>A0ABP0K0G8_9DINO</name>
<feature type="region of interest" description="Disordered" evidence="1">
    <location>
        <begin position="337"/>
        <end position="356"/>
    </location>
</feature>
<protein>
    <submittedName>
        <fullName evidence="2">1</fullName>
    </submittedName>
</protein>
<feature type="region of interest" description="Disordered" evidence="1">
    <location>
        <begin position="655"/>
        <end position="680"/>
    </location>
</feature>
<reference evidence="2 3" key="1">
    <citation type="submission" date="2024-02" db="EMBL/GenBank/DDBJ databases">
        <authorList>
            <person name="Chen Y."/>
            <person name="Shah S."/>
            <person name="Dougan E. K."/>
            <person name="Thang M."/>
            <person name="Chan C."/>
        </authorList>
    </citation>
    <scope>NUCLEOTIDE SEQUENCE [LARGE SCALE GENOMIC DNA]</scope>
</reference>
<keyword evidence="3" id="KW-1185">Reference proteome</keyword>
<comment type="caution">
    <text evidence="2">The sequence shown here is derived from an EMBL/GenBank/DDBJ whole genome shotgun (WGS) entry which is preliminary data.</text>
</comment>
<accession>A0ABP0K0G8</accession>
<dbReference type="Proteomes" id="UP001642464">
    <property type="component" value="Unassembled WGS sequence"/>
</dbReference>
<sequence>MNALQTAGSSYSEPHPGVGIVVDMKLDSLSLPSGKVAGVKLCDNLTGEVRDMVEKFEDHLLQDASLWTDLENEAAKIRTYNDPMLSSKAGYISFLKQLYQSMSILRRLYDFIHSGCQPRRLNHQEQQECRIFSGIVTLLVGDLRRQWSSVITASDASPSGWGICELESSPLVAQLHGRWQERWRYRRLDPGEWRPAKRALHRDPFSDPLSVKAGLEEINNYTSNEGFPEIPLSLLDPQNWKTVSMGKWKHTEEHITLKEARSLLIATRRLSRAQRHRRKRHLILLDNMALCFALAKGRSARFDMLRVLQRVGSICLACGITLRPRWVPSEFNIADAPSRGFRSPGSGTKESNDFGSQNQLIQGASDQVGAEEGGRQESDEAHGESGAQSSEKDARVAALPKKSVVRRPPPPRRSVQPLPAVAQDQDVGKLAQQKKLTLLERKCVSSEVQGQYGQYLSRFEDFCRVGGFHWPPALQDVDPLLSDYMDTLFMEGRSPHEGEKTFAALEFHMLEVKGKLHRARRCLKGWRKAVPAQSRLPMPMLAMFGIAMTLAAGNHLEMALKTVVGFLLYLRPGEGLDLRSRNVVAPVRGAGIQYKWVTVIIRDQEGQRPDKTGVFDNSLAIDHTLWAGEQLLLRAKKAPTKDSLIFNFSMDNSRREAGVGKPTPLPAATRGGDGGPVLPSKGVQCRQSPWALEERCKCETLCKGGQGAGVLFLLETNFTYGVFLTLSGRDADGVFMTLRAQPYPLPMTGAFAQLALGHFNMSAGSL</sequence>
<proteinExistence type="predicted"/>
<feature type="region of interest" description="Disordered" evidence="1">
    <location>
        <begin position="365"/>
        <end position="426"/>
    </location>
</feature>
<dbReference type="EMBL" id="CAXAMM010009335">
    <property type="protein sequence ID" value="CAK9020059.1"/>
    <property type="molecule type" value="Genomic_DNA"/>
</dbReference>
<evidence type="ECO:0000313" key="3">
    <source>
        <dbReference type="Proteomes" id="UP001642464"/>
    </source>
</evidence>
<dbReference type="PANTHER" id="PTHR33050">
    <property type="entry name" value="REVERSE TRANSCRIPTASE DOMAIN-CONTAINING PROTEIN"/>
    <property type="match status" value="1"/>
</dbReference>
<evidence type="ECO:0000256" key="1">
    <source>
        <dbReference type="SAM" id="MobiDB-lite"/>
    </source>
</evidence>
<feature type="compositionally biased region" description="Basic and acidic residues" evidence="1">
    <location>
        <begin position="372"/>
        <end position="383"/>
    </location>
</feature>
<dbReference type="InterPro" id="IPR052055">
    <property type="entry name" value="Hepadnavirus_pol/RT"/>
</dbReference>
<gene>
    <name evidence="2" type="ORF">SCF082_LOCUS14766</name>
</gene>